<dbReference type="InterPro" id="IPR050465">
    <property type="entry name" value="UPF0194_transport"/>
</dbReference>
<feature type="transmembrane region" description="Helical" evidence="4">
    <location>
        <begin position="12"/>
        <end position="30"/>
    </location>
</feature>
<dbReference type="InterPro" id="IPR058625">
    <property type="entry name" value="MdtA-like_BSH"/>
</dbReference>
<dbReference type="Gene3D" id="2.40.30.170">
    <property type="match status" value="1"/>
</dbReference>
<dbReference type="AlphaFoldDB" id="A0A7X9HGW3"/>
<dbReference type="PANTHER" id="PTHR32347:SF23">
    <property type="entry name" value="BLL5650 PROTEIN"/>
    <property type="match status" value="1"/>
</dbReference>
<dbReference type="Pfam" id="PF25917">
    <property type="entry name" value="BSH_RND"/>
    <property type="match status" value="1"/>
</dbReference>
<evidence type="ECO:0000256" key="2">
    <source>
        <dbReference type="ARBA" id="ARBA00009477"/>
    </source>
</evidence>
<evidence type="ECO:0000256" key="1">
    <source>
        <dbReference type="ARBA" id="ARBA00004196"/>
    </source>
</evidence>
<dbReference type="GO" id="GO:0016020">
    <property type="term" value="C:membrane"/>
    <property type="evidence" value="ECO:0007669"/>
    <property type="project" value="InterPro"/>
</dbReference>
<dbReference type="SUPFAM" id="SSF111369">
    <property type="entry name" value="HlyD-like secretion proteins"/>
    <property type="match status" value="1"/>
</dbReference>
<sequence>MNRIKSLLKNKKIWVSLLFILVVYGVYSIARRDNINTIPVKVVTIEQKVVEKTISATGEVTSVDDADLSFNSIGKIAQIYVKEGDQISKGDLLAQLDNSAISDTVQTARDARDIALRDKEYFVAKYLYNKSAAGGTEEYEISLRKYDELISQAEATLALRQTQLKDVYMYAPFKGIVYSVTKTPGELATTGETIIKVADLDQLVFEVELDQEDYGLVKQDQKVKIELDAYPNTEFTGKVHAMPLYANGGANARFKVKMSFDENASVKPLLCMTGDVHIVVAETDKPVDALFYDQIFTDENDAYYVWVVDNGLIKKQPVDVGLEGDVYYELKNKPDKQIVVGLNSDVTVKDGFKAKLN</sequence>
<gene>
    <name evidence="6" type="ORF">GYA27_02395</name>
</gene>
<keyword evidence="4" id="KW-0472">Membrane</keyword>
<dbReference type="Gene3D" id="2.40.50.100">
    <property type="match status" value="1"/>
</dbReference>
<feature type="domain" description="Multidrug resistance protein MdtA-like barrel-sandwich hybrid" evidence="5">
    <location>
        <begin position="74"/>
        <end position="194"/>
    </location>
</feature>
<accession>A0A7X9HGW3</accession>
<dbReference type="GO" id="GO:0030313">
    <property type="term" value="C:cell envelope"/>
    <property type="evidence" value="ECO:0007669"/>
    <property type="project" value="UniProtKB-SubCell"/>
</dbReference>
<dbReference type="Proteomes" id="UP000526033">
    <property type="component" value="Unassembled WGS sequence"/>
</dbReference>
<comment type="caution">
    <text evidence="6">The sequence shown here is derived from an EMBL/GenBank/DDBJ whole genome shotgun (WGS) entry which is preliminary data.</text>
</comment>
<dbReference type="InterPro" id="IPR006143">
    <property type="entry name" value="RND_pump_MFP"/>
</dbReference>
<keyword evidence="3" id="KW-0175">Coiled coil</keyword>
<dbReference type="GO" id="GO:0022857">
    <property type="term" value="F:transmembrane transporter activity"/>
    <property type="evidence" value="ECO:0007669"/>
    <property type="project" value="InterPro"/>
</dbReference>
<organism evidence="6 7">
    <name type="scientific">candidate division WWE3 bacterium</name>
    <dbReference type="NCBI Taxonomy" id="2053526"/>
    <lineage>
        <taxon>Bacteria</taxon>
        <taxon>Katanobacteria</taxon>
    </lineage>
</organism>
<evidence type="ECO:0000313" key="7">
    <source>
        <dbReference type="Proteomes" id="UP000526033"/>
    </source>
</evidence>
<reference evidence="6 7" key="1">
    <citation type="journal article" date="2020" name="Biotechnol. Biofuels">
        <title>New insights from the biogas microbiome by comprehensive genome-resolved metagenomics of nearly 1600 species originating from multiple anaerobic digesters.</title>
        <authorList>
            <person name="Campanaro S."/>
            <person name="Treu L."/>
            <person name="Rodriguez-R L.M."/>
            <person name="Kovalovszki A."/>
            <person name="Ziels R.M."/>
            <person name="Maus I."/>
            <person name="Zhu X."/>
            <person name="Kougias P.G."/>
            <person name="Basile A."/>
            <person name="Luo G."/>
            <person name="Schluter A."/>
            <person name="Konstantinidis K.T."/>
            <person name="Angelidaki I."/>
        </authorList>
    </citation>
    <scope>NUCLEOTIDE SEQUENCE [LARGE SCALE GENOMIC DNA]</scope>
    <source>
        <strain evidence="6">AS27yjCOA_165</strain>
    </source>
</reference>
<keyword evidence="4" id="KW-0812">Transmembrane</keyword>
<evidence type="ECO:0000259" key="5">
    <source>
        <dbReference type="Pfam" id="PF25917"/>
    </source>
</evidence>
<dbReference type="PANTHER" id="PTHR32347">
    <property type="entry name" value="EFFLUX SYSTEM COMPONENT YKNX-RELATED"/>
    <property type="match status" value="1"/>
</dbReference>
<proteinExistence type="inferred from homology"/>
<dbReference type="NCBIfam" id="TIGR01730">
    <property type="entry name" value="RND_mfp"/>
    <property type="match status" value="1"/>
</dbReference>
<protein>
    <submittedName>
        <fullName evidence="6">Efflux RND transporter periplasmic adaptor subunit</fullName>
    </submittedName>
</protein>
<comment type="subcellular location">
    <subcellularLocation>
        <location evidence="1">Cell envelope</location>
    </subcellularLocation>
</comment>
<comment type="similarity">
    <text evidence="2">Belongs to the membrane fusion protein (MFP) (TC 8.A.1) family.</text>
</comment>
<evidence type="ECO:0000313" key="6">
    <source>
        <dbReference type="EMBL" id="NMB70028.1"/>
    </source>
</evidence>
<name>A0A7X9HGW3_UNCKA</name>
<evidence type="ECO:0000256" key="3">
    <source>
        <dbReference type="ARBA" id="ARBA00023054"/>
    </source>
</evidence>
<keyword evidence="4" id="KW-1133">Transmembrane helix</keyword>
<dbReference type="EMBL" id="JAAZNL010000022">
    <property type="protein sequence ID" value="NMB70028.1"/>
    <property type="molecule type" value="Genomic_DNA"/>
</dbReference>
<evidence type="ECO:0000256" key="4">
    <source>
        <dbReference type="SAM" id="Phobius"/>
    </source>
</evidence>